<keyword evidence="2" id="KW-1185">Reference proteome</keyword>
<proteinExistence type="predicted"/>
<dbReference type="AlphaFoldDB" id="A0A317EMM6"/>
<sequence>MKPEKIRFGLEWRDKNIKTLAKEVLKPDTPVKKLIKKEQTELRASEINDLKRLEIVAKHHNKRYRTIF</sequence>
<name>A0A317EMM6_9SPHI</name>
<evidence type="ECO:0000313" key="1">
    <source>
        <dbReference type="EMBL" id="PWS26298.1"/>
    </source>
</evidence>
<reference evidence="1 2" key="1">
    <citation type="submission" date="2018-05" db="EMBL/GenBank/DDBJ databases">
        <title>Pedobacter paludis sp. nov., isolated from wetland soil.</title>
        <authorList>
            <person name="Zhang Y."/>
            <person name="Wang G."/>
        </authorList>
    </citation>
    <scope>NUCLEOTIDE SEQUENCE [LARGE SCALE GENOMIC DNA]</scope>
    <source>
        <strain evidence="1 2">KCTC22721</strain>
    </source>
</reference>
<evidence type="ECO:0000313" key="2">
    <source>
        <dbReference type="Proteomes" id="UP000245379"/>
    </source>
</evidence>
<accession>A0A317EMM6</accession>
<dbReference type="EMBL" id="QGNZ01000004">
    <property type="protein sequence ID" value="PWS26298.1"/>
    <property type="molecule type" value="Genomic_DNA"/>
</dbReference>
<dbReference type="OrthoDB" id="9957210at2"/>
<dbReference type="RefSeq" id="WP_109926864.1">
    <property type="nucleotide sequence ID" value="NZ_QGNZ01000004.1"/>
</dbReference>
<organism evidence="1 2">
    <name type="scientific">Pedobacter yonginense</name>
    <dbReference type="NCBI Taxonomy" id="651869"/>
    <lineage>
        <taxon>Bacteria</taxon>
        <taxon>Pseudomonadati</taxon>
        <taxon>Bacteroidota</taxon>
        <taxon>Sphingobacteriia</taxon>
        <taxon>Sphingobacteriales</taxon>
        <taxon>Sphingobacteriaceae</taxon>
        <taxon>Pedobacter</taxon>
    </lineage>
</organism>
<gene>
    <name evidence="1" type="ORF">DHW03_16050</name>
</gene>
<dbReference type="Proteomes" id="UP000245379">
    <property type="component" value="Unassembled WGS sequence"/>
</dbReference>
<protein>
    <submittedName>
        <fullName evidence="1">Uncharacterized protein</fullName>
    </submittedName>
</protein>
<comment type="caution">
    <text evidence="1">The sequence shown here is derived from an EMBL/GenBank/DDBJ whole genome shotgun (WGS) entry which is preliminary data.</text>
</comment>